<reference evidence="2" key="2">
    <citation type="submission" date="2014-07" db="EMBL/GenBank/DDBJ databases">
        <title>Genetics and epidemiology of antimicrobial resistance in B. fragilis group.</title>
        <authorList>
            <person name="Sydenham T.V."/>
            <person name="Hasman H."/>
            <person name="Kemp M."/>
            <person name="Justesen U.S."/>
        </authorList>
    </citation>
    <scope>NUCLEOTIDE SEQUENCE [LARGE SCALE GENOMIC DNA]</scope>
    <source>
        <strain evidence="2">DCMOUH0018B</strain>
    </source>
</reference>
<comment type="caution">
    <text evidence="2">The sequence shown here is derived from an EMBL/GenBank/DDBJ whole genome shotgun (WGS) entry which is preliminary data.</text>
</comment>
<sequence>MEYAPLVSVCVIAYNSSKYIWETLESIRMQSYIDIELIISDDASHDDTVDICEKWLNLHEKRFIRTELVVSSVNTGVSANCNRAYRKAKGDWIKGIAADDVLLPDCILVNICHILKNKNILILFSKVDLLISSDSNMNKISDLFNFSFFSLSAEEQKRYLLINGNCVPAASVIMSRDLFLAHEFDERLPLLEDYPYWLYLTKRGIKLEFIDVVTVLYRIHNQSISTSSTKSILCKKTENKFFFLYLLPGMFTVAPLKTVIKIFHSDYPFMHLLYSQLLVCQRVCLQNTVCLICK</sequence>
<proteinExistence type="predicted"/>
<accession>A0A0I9SDW7</accession>
<dbReference type="Gene3D" id="3.90.550.10">
    <property type="entry name" value="Spore Coat Polysaccharide Biosynthesis Protein SpsA, Chain A"/>
    <property type="match status" value="1"/>
</dbReference>
<dbReference type="InterPro" id="IPR001173">
    <property type="entry name" value="Glyco_trans_2-like"/>
</dbReference>
<name>A0A0I9SDW7_BACFG</name>
<gene>
    <name evidence="2" type="ORF">EE52_0200570</name>
</gene>
<reference evidence="2" key="1">
    <citation type="book" date="2014" name="THE 24TH EUROPEAN CONGRESS OF CLINICAL MICROBIOLOGY AND INFECTIOUS DISEASES" publisher="ECCMID 2014" city="Barcelona, Spain">
        <title>Identification of resistance genes in three multidrug-resistant Bacteroides fragilis isolates by whole genome sequencing.</title>
        <editorList>
            <person name="Unknown"/>
            <person name="A."/>
        </editorList>
        <authorList>
            <person name="Sydenham T.V."/>
            <person name="Hasman H."/>
            <person name="Wang M."/>
            <person name="Soki J."/>
            <person name="Nagy E."/>
            <person name="Justesen U.S."/>
        </authorList>
    </citation>
    <scope>NUCLEOTIDE SEQUENCE</scope>
    <source>
        <strain evidence="2">DCMOUH0018B</strain>
    </source>
</reference>
<evidence type="ECO:0000259" key="1">
    <source>
        <dbReference type="Pfam" id="PF00535"/>
    </source>
</evidence>
<dbReference type="GO" id="GO:0016758">
    <property type="term" value="F:hexosyltransferase activity"/>
    <property type="evidence" value="ECO:0007669"/>
    <property type="project" value="UniProtKB-ARBA"/>
</dbReference>
<dbReference type="RefSeq" id="WP_044299336.1">
    <property type="nucleotide sequence ID" value="NZ_CP036542.1"/>
</dbReference>
<organism evidence="2">
    <name type="scientific">Bacteroides fragilis</name>
    <dbReference type="NCBI Taxonomy" id="817"/>
    <lineage>
        <taxon>Bacteria</taxon>
        <taxon>Pseudomonadati</taxon>
        <taxon>Bacteroidota</taxon>
        <taxon>Bacteroidia</taxon>
        <taxon>Bacteroidales</taxon>
        <taxon>Bacteroidaceae</taxon>
        <taxon>Bacteroides</taxon>
    </lineage>
</organism>
<dbReference type="InterPro" id="IPR029044">
    <property type="entry name" value="Nucleotide-diphossugar_trans"/>
</dbReference>
<dbReference type="AlphaFoldDB" id="A0A0I9SDW7"/>
<evidence type="ECO:0000313" key="2">
    <source>
        <dbReference type="EMBL" id="KFX76575.1"/>
    </source>
</evidence>
<dbReference type="Pfam" id="PF00535">
    <property type="entry name" value="Glycos_transf_2"/>
    <property type="match status" value="1"/>
</dbReference>
<dbReference type="PANTHER" id="PTHR22916:SF3">
    <property type="entry name" value="UDP-GLCNAC:BETAGAL BETA-1,3-N-ACETYLGLUCOSAMINYLTRANSFERASE-LIKE PROTEIN 1"/>
    <property type="match status" value="1"/>
</dbReference>
<feature type="domain" description="Glycosyltransferase 2-like" evidence="1">
    <location>
        <begin position="8"/>
        <end position="122"/>
    </location>
</feature>
<dbReference type="SUPFAM" id="SSF53448">
    <property type="entry name" value="Nucleotide-diphospho-sugar transferases"/>
    <property type="match status" value="1"/>
</dbReference>
<protein>
    <recommendedName>
        <fullName evidence="1">Glycosyltransferase 2-like domain-containing protein</fullName>
    </recommendedName>
</protein>
<dbReference type="EMBL" id="JMZZ02000029">
    <property type="protein sequence ID" value="KFX76575.1"/>
    <property type="molecule type" value="Genomic_DNA"/>
</dbReference>
<dbReference type="PANTHER" id="PTHR22916">
    <property type="entry name" value="GLYCOSYLTRANSFERASE"/>
    <property type="match status" value="1"/>
</dbReference>